<keyword evidence="4" id="KW-0690">Ribosome biogenesis</keyword>
<evidence type="ECO:0000256" key="2">
    <source>
        <dbReference type="ARBA" id="ARBA00010740"/>
    </source>
</evidence>
<dbReference type="EMBL" id="JPGN01000053">
    <property type="protein sequence ID" value="KFI19473.1"/>
    <property type="molecule type" value="Genomic_DNA"/>
</dbReference>
<dbReference type="InterPro" id="IPR003772">
    <property type="entry name" value="YceD"/>
</dbReference>
<comment type="similarity">
    <text evidence="2">Belongs to the DUF177 domain family.</text>
</comment>
<name>A0A0E2Z1F8_9GAMM</name>
<dbReference type="InterPro" id="IPR039255">
    <property type="entry name" value="YceD_bac"/>
</dbReference>
<protein>
    <recommendedName>
        <fullName evidence="3">Large ribosomal RNA subunit accumulation protein YceD</fullName>
    </recommendedName>
    <alternativeName>
        <fullName evidence="5">23S rRNA accumulation protein YceD</fullName>
    </alternativeName>
</protein>
<reference evidence="6 7" key="1">
    <citation type="submission" date="2014-07" db="EMBL/GenBank/DDBJ databases">
        <title>Comparative analysis of Nitrosococcus oceani genome inventories of strains from Pacific and Atlantic gyres.</title>
        <authorList>
            <person name="Lim C.K."/>
            <person name="Wang L."/>
            <person name="Sayavedra-Soto L.A."/>
            <person name="Klotz M.G."/>
        </authorList>
    </citation>
    <scope>NUCLEOTIDE SEQUENCE [LARGE SCALE GENOMIC DNA]</scope>
    <source>
        <strain evidence="6 7">C-27</strain>
    </source>
</reference>
<proteinExistence type="inferred from homology"/>
<dbReference type="GO" id="GO:0042254">
    <property type="term" value="P:ribosome biogenesis"/>
    <property type="evidence" value="ECO:0007669"/>
    <property type="project" value="UniProtKB-KW"/>
</dbReference>
<sequence length="165" mass="18999">MPMNLLDHVSPWQLAQSGQRIQGQVPFTCIPRLGSELLDKEGFAEAELSFSCYRESRCFVQGHVKARLRLTCQRCLQPVDIVIDTQIQLELMVSETEIYYWHENYEQWIVKPEETASLWRLVEEELLLALPIAVSHPPGECSEIAIPDQNKPNPFYVLKDIETKG</sequence>
<dbReference type="OrthoDB" id="9786771at2"/>
<evidence type="ECO:0000313" key="6">
    <source>
        <dbReference type="EMBL" id="KFI19473.1"/>
    </source>
</evidence>
<dbReference type="Pfam" id="PF02620">
    <property type="entry name" value="YceD"/>
    <property type="match status" value="1"/>
</dbReference>
<evidence type="ECO:0000256" key="5">
    <source>
        <dbReference type="ARBA" id="ARBA00031841"/>
    </source>
</evidence>
<organism evidence="6 7">
    <name type="scientific">Nitrosococcus oceani C-27</name>
    <dbReference type="NCBI Taxonomy" id="314279"/>
    <lineage>
        <taxon>Bacteria</taxon>
        <taxon>Pseudomonadati</taxon>
        <taxon>Pseudomonadota</taxon>
        <taxon>Gammaproteobacteria</taxon>
        <taxon>Chromatiales</taxon>
        <taxon>Chromatiaceae</taxon>
        <taxon>Nitrosococcus</taxon>
    </lineage>
</organism>
<gene>
    <name evidence="6" type="ORF">IB75_08865</name>
</gene>
<comment type="function">
    <text evidence="1">Plays a role in synthesis, processing and/or stability of 23S rRNA.</text>
</comment>
<dbReference type="PANTHER" id="PTHR38099">
    <property type="entry name" value="LARGE RIBOSOMAL RNA SUBUNIT ACCUMULATION PROTEIN YCED"/>
    <property type="match status" value="1"/>
</dbReference>
<evidence type="ECO:0000256" key="3">
    <source>
        <dbReference type="ARBA" id="ARBA00015716"/>
    </source>
</evidence>
<evidence type="ECO:0000256" key="4">
    <source>
        <dbReference type="ARBA" id="ARBA00022517"/>
    </source>
</evidence>
<comment type="caution">
    <text evidence="6">The sequence shown here is derived from an EMBL/GenBank/DDBJ whole genome shotgun (WGS) entry which is preliminary data.</text>
</comment>
<dbReference type="HOGENOM" id="CLU_094127_2_0_6"/>
<dbReference type="AlphaFoldDB" id="A0A0E2Z1F8"/>
<evidence type="ECO:0000256" key="1">
    <source>
        <dbReference type="ARBA" id="ARBA00002868"/>
    </source>
</evidence>
<dbReference type="PANTHER" id="PTHR38099:SF1">
    <property type="entry name" value="LARGE RIBOSOMAL RNA SUBUNIT ACCUMULATION PROTEIN YCED"/>
    <property type="match status" value="1"/>
</dbReference>
<accession>A0A0E2Z1F8</accession>
<evidence type="ECO:0000313" key="7">
    <source>
        <dbReference type="Proteomes" id="UP000028839"/>
    </source>
</evidence>
<dbReference type="GO" id="GO:0005829">
    <property type="term" value="C:cytosol"/>
    <property type="evidence" value="ECO:0007669"/>
    <property type="project" value="TreeGrafter"/>
</dbReference>
<dbReference type="Proteomes" id="UP000028839">
    <property type="component" value="Unassembled WGS sequence"/>
</dbReference>